<dbReference type="AlphaFoldDB" id="A0A0V1C6V8"/>
<comment type="caution">
    <text evidence="1">The sequence shown here is derived from an EMBL/GenBank/DDBJ whole genome shotgun (WGS) entry which is preliminary data.</text>
</comment>
<dbReference type="Proteomes" id="UP000054632">
    <property type="component" value="Unassembled WGS sequence"/>
</dbReference>
<sequence>MQTTDHLEFPWFPVRRPACLCLGLPFQRMVDPHMLVVSAE</sequence>
<protein>
    <submittedName>
        <fullName evidence="1">Uncharacterized protein</fullName>
    </submittedName>
</protein>
<evidence type="ECO:0000313" key="2">
    <source>
        <dbReference type="Proteomes" id="UP000054632"/>
    </source>
</evidence>
<accession>A0A0V1C6V8</accession>
<organism evidence="1 2">
    <name type="scientific">Trichinella pseudospiralis</name>
    <name type="common">Parasitic roundworm</name>
    <dbReference type="NCBI Taxonomy" id="6337"/>
    <lineage>
        <taxon>Eukaryota</taxon>
        <taxon>Metazoa</taxon>
        <taxon>Ecdysozoa</taxon>
        <taxon>Nematoda</taxon>
        <taxon>Enoplea</taxon>
        <taxon>Dorylaimia</taxon>
        <taxon>Trichinellida</taxon>
        <taxon>Trichinellidae</taxon>
        <taxon>Trichinella</taxon>
    </lineage>
</organism>
<gene>
    <name evidence="1" type="ORF">T4A_260</name>
</gene>
<proteinExistence type="predicted"/>
<dbReference type="EMBL" id="JYDR01004215">
    <property type="protein sequence ID" value="KRY44882.1"/>
    <property type="molecule type" value="Genomic_DNA"/>
</dbReference>
<reference evidence="1 2" key="1">
    <citation type="submission" date="2015-01" db="EMBL/GenBank/DDBJ databases">
        <title>Evolution of Trichinella species and genotypes.</title>
        <authorList>
            <person name="Korhonen P.K."/>
            <person name="Edoardo P."/>
            <person name="Giuseppe L.R."/>
            <person name="Gasser R.B."/>
        </authorList>
    </citation>
    <scope>NUCLEOTIDE SEQUENCE [LARGE SCALE GENOMIC DNA]</scope>
    <source>
        <strain evidence="1">ISS13</strain>
    </source>
</reference>
<evidence type="ECO:0000313" key="1">
    <source>
        <dbReference type="EMBL" id="KRY44882.1"/>
    </source>
</evidence>
<name>A0A0V1C6V8_TRIPS</name>